<accession>A0A0H3CT44</accession>
<feature type="transmembrane region" description="Helical" evidence="1">
    <location>
        <begin position="80"/>
        <end position="102"/>
    </location>
</feature>
<evidence type="ECO:0000313" key="2">
    <source>
        <dbReference type="EMBL" id="ADF65061.1"/>
    </source>
</evidence>
<evidence type="ECO:0000313" key="3">
    <source>
        <dbReference type="Proteomes" id="UP000002363"/>
    </source>
</evidence>
<dbReference type="HOGENOM" id="CLU_1872196_0_0_6"/>
<feature type="transmembrane region" description="Helical" evidence="1">
    <location>
        <begin position="43"/>
        <end position="60"/>
    </location>
</feature>
<dbReference type="Proteomes" id="UP000002363">
    <property type="component" value="Plasmid pECL_B"/>
</dbReference>
<name>A0A0H3CT44_ENTCC</name>
<keyword evidence="2" id="KW-0614">Plasmid</keyword>
<dbReference type="EnsemblBacteria" id="ADF65061">
    <property type="protein sequence ID" value="ADF65061"/>
    <property type="gene ID" value="ECL_B099"/>
</dbReference>
<feature type="transmembrane region" description="Helical" evidence="1">
    <location>
        <begin position="108"/>
        <end position="131"/>
    </location>
</feature>
<dbReference type="KEGG" id="enc:ECL_B099"/>
<dbReference type="EMBL" id="CP001920">
    <property type="protein sequence ID" value="ADF65061.1"/>
    <property type="molecule type" value="Genomic_DNA"/>
</dbReference>
<dbReference type="AlphaFoldDB" id="A0A0H3CT44"/>
<feature type="transmembrane region" description="Helical" evidence="1">
    <location>
        <begin position="12"/>
        <end position="31"/>
    </location>
</feature>
<gene>
    <name evidence="2" type="ordered locus">ECL_B099</name>
</gene>
<geneLocation type="plasmid" evidence="2 3">
    <name>pECL_B</name>
</geneLocation>
<sequence>MLKSISKIFRGGFKAEATGVILLIIFYYLLLSRTGETLSTYEFVTSLLWMNFITAISLWLQSIRFYKNALRRNDKEDLKLSAAASMCLAVMFMAGSITMQSIPPLSGQYLIIALASFYGLAIGLFSVATLYRAAQQ</sequence>
<protein>
    <submittedName>
        <fullName evidence="2">Uncharacterized protein</fullName>
    </submittedName>
</protein>
<keyword evidence="1" id="KW-0812">Transmembrane</keyword>
<keyword evidence="1" id="KW-1133">Transmembrane helix</keyword>
<dbReference type="RefSeq" id="WP_013087369.1">
    <property type="nucleotide sequence ID" value="NC_014108.1"/>
</dbReference>
<organism evidence="2 3">
    <name type="scientific">Enterobacter cloacae subsp. cloacae (strain ATCC 13047 / DSM 30054 / NBRC 13535 / NCTC 10005 / WDCM 00083 / NCDC 279-56)</name>
    <dbReference type="NCBI Taxonomy" id="716541"/>
    <lineage>
        <taxon>Bacteria</taxon>
        <taxon>Pseudomonadati</taxon>
        <taxon>Pseudomonadota</taxon>
        <taxon>Gammaproteobacteria</taxon>
        <taxon>Enterobacterales</taxon>
        <taxon>Enterobacteriaceae</taxon>
        <taxon>Enterobacter</taxon>
        <taxon>Enterobacter cloacae complex</taxon>
    </lineage>
</organism>
<keyword evidence="3" id="KW-1185">Reference proteome</keyword>
<reference evidence="2 3" key="1">
    <citation type="journal article" date="2010" name="J. Bacteriol.">
        <title>Complete genome sequence of Enterobacter cloacae subsp. cloacae type strain ATCC 13047.</title>
        <authorList>
            <person name="Ren Y."/>
            <person name="Ren Y."/>
            <person name="Zhou Z."/>
            <person name="Guo X."/>
            <person name="Li Y."/>
            <person name="Feng L."/>
            <person name="Wang L."/>
        </authorList>
    </citation>
    <scope>NUCLEOTIDE SEQUENCE [LARGE SCALE GENOMIC DNA]</scope>
    <source>
        <strain evidence="3">ATCC 13047 / DSM 30054 / NBRC 13535 / NCTC 10005 / WDCM 00083 / NCDC 279-56</strain>
        <plasmid evidence="2">pECL_B</plasmid>
    </source>
</reference>
<proteinExistence type="predicted"/>
<evidence type="ECO:0000256" key="1">
    <source>
        <dbReference type="SAM" id="Phobius"/>
    </source>
</evidence>
<keyword evidence="1" id="KW-0472">Membrane</keyword>